<dbReference type="EMBL" id="MCGT01000022">
    <property type="protein sequence ID" value="ORX50974.1"/>
    <property type="molecule type" value="Genomic_DNA"/>
</dbReference>
<proteinExistence type="predicted"/>
<name>A0A1X2GD28_9FUNG</name>
<evidence type="ECO:0000313" key="3">
    <source>
        <dbReference type="Proteomes" id="UP000242146"/>
    </source>
</evidence>
<feature type="region of interest" description="Disordered" evidence="1">
    <location>
        <begin position="19"/>
        <end position="48"/>
    </location>
</feature>
<dbReference type="AlphaFoldDB" id="A0A1X2GD28"/>
<organism evidence="2 3">
    <name type="scientific">Hesseltinella vesiculosa</name>
    <dbReference type="NCBI Taxonomy" id="101127"/>
    <lineage>
        <taxon>Eukaryota</taxon>
        <taxon>Fungi</taxon>
        <taxon>Fungi incertae sedis</taxon>
        <taxon>Mucoromycota</taxon>
        <taxon>Mucoromycotina</taxon>
        <taxon>Mucoromycetes</taxon>
        <taxon>Mucorales</taxon>
        <taxon>Cunninghamellaceae</taxon>
        <taxon>Hesseltinella</taxon>
    </lineage>
</organism>
<evidence type="ECO:0000313" key="2">
    <source>
        <dbReference type="EMBL" id="ORX50974.1"/>
    </source>
</evidence>
<dbReference type="Proteomes" id="UP000242146">
    <property type="component" value="Unassembled WGS sequence"/>
</dbReference>
<gene>
    <name evidence="2" type="ORF">DM01DRAFT_1337590</name>
</gene>
<keyword evidence="3" id="KW-1185">Reference proteome</keyword>
<reference evidence="2 3" key="1">
    <citation type="submission" date="2016-07" db="EMBL/GenBank/DDBJ databases">
        <title>Pervasive Adenine N6-methylation of Active Genes in Fungi.</title>
        <authorList>
            <consortium name="DOE Joint Genome Institute"/>
            <person name="Mondo S.J."/>
            <person name="Dannebaum R.O."/>
            <person name="Kuo R.C."/>
            <person name="Labutti K."/>
            <person name="Haridas S."/>
            <person name="Kuo A."/>
            <person name="Salamov A."/>
            <person name="Ahrendt S.R."/>
            <person name="Lipzen A."/>
            <person name="Sullivan W."/>
            <person name="Andreopoulos W.B."/>
            <person name="Clum A."/>
            <person name="Lindquist E."/>
            <person name="Daum C."/>
            <person name="Ramamoorthy G.K."/>
            <person name="Gryganskyi A."/>
            <person name="Culley D."/>
            <person name="Magnuson J.K."/>
            <person name="James T.Y."/>
            <person name="O'Malley M.A."/>
            <person name="Stajich J.E."/>
            <person name="Spatafora J.W."/>
            <person name="Visel A."/>
            <person name="Grigoriev I.V."/>
        </authorList>
    </citation>
    <scope>NUCLEOTIDE SEQUENCE [LARGE SCALE GENOMIC DNA]</scope>
    <source>
        <strain evidence="2 3">NRRL 3301</strain>
    </source>
</reference>
<sequence>LVVWDDTLPVKGGEERLLHESTKGGGVNTQEKGMGGANNGGQRLAGGGRLAGRSTLLLDYNGNKK</sequence>
<comment type="caution">
    <text evidence="2">The sequence shown here is derived from an EMBL/GenBank/DDBJ whole genome shotgun (WGS) entry which is preliminary data.</text>
</comment>
<feature type="compositionally biased region" description="Gly residues" evidence="1">
    <location>
        <begin position="23"/>
        <end position="48"/>
    </location>
</feature>
<evidence type="ECO:0000256" key="1">
    <source>
        <dbReference type="SAM" id="MobiDB-lite"/>
    </source>
</evidence>
<accession>A0A1X2GD28</accession>
<feature type="non-terminal residue" evidence="2">
    <location>
        <position position="1"/>
    </location>
</feature>
<protein>
    <submittedName>
        <fullName evidence="2">Uncharacterized protein</fullName>
    </submittedName>
</protein>